<name>A0A059BWR0_EUCGR</name>
<dbReference type="EMBL" id="KK198758">
    <property type="protein sequence ID" value="KCW70678.1"/>
    <property type="molecule type" value="Genomic_DNA"/>
</dbReference>
<dbReference type="InParanoid" id="A0A059BWR0"/>
<reference evidence="1" key="1">
    <citation type="submission" date="2013-07" db="EMBL/GenBank/DDBJ databases">
        <title>The genome of Eucalyptus grandis.</title>
        <authorList>
            <person name="Schmutz J."/>
            <person name="Hayes R."/>
            <person name="Myburg A."/>
            <person name="Tuskan G."/>
            <person name="Grattapaglia D."/>
            <person name="Rokhsar D.S."/>
        </authorList>
    </citation>
    <scope>NUCLEOTIDE SEQUENCE</scope>
    <source>
        <tissue evidence="1">Leaf extractions</tissue>
    </source>
</reference>
<gene>
    <name evidence="1" type="ORF">EUGRSUZ_F03850</name>
</gene>
<sequence>MYNQNKFPFPTKLSHKFPFPFLSDQSFKVPGILSVSVCRACSREYLPFLFFSFLLYHLSPLSFPSLPSL</sequence>
<organism evidence="1">
    <name type="scientific">Eucalyptus grandis</name>
    <name type="common">Flooded gum</name>
    <dbReference type="NCBI Taxonomy" id="71139"/>
    <lineage>
        <taxon>Eukaryota</taxon>
        <taxon>Viridiplantae</taxon>
        <taxon>Streptophyta</taxon>
        <taxon>Embryophyta</taxon>
        <taxon>Tracheophyta</taxon>
        <taxon>Spermatophyta</taxon>
        <taxon>Magnoliopsida</taxon>
        <taxon>eudicotyledons</taxon>
        <taxon>Gunneridae</taxon>
        <taxon>Pentapetalae</taxon>
        <taxon>rosids</taxon>
        <taxon>malvids</taxon>
        <taxon>Myrtales</taxon>
        <taxon>Myrtaceae</taxon>
        <taxon>Myrtoideae</taxon>
        <taxon>Eucalypteae</taxon>
        <taxon>Eucalyptus</taxon>
    </lineage>
</organism>
<accession>A0A059BWR0</accession>
<dbReference type="AlphaFoldDB" id="A0A059BWR0"/>
<dbReference type="Gramene" id="KCW70678">
    <property type="protein sequence ID" value="KCW70678"/>
    <property type="gene ID" value="EUGRSUZ_F03850"/>
</dbReference>
<protein>
    <submittedName>
        <fullName evidence="1">Uncharacterized protein</fullName>
    </submittedName>
</protein>
<proteinExistence type="predicted"/>
<evidence type="ECO:0000313" key="1">
    <source>
        <dbReference type="EMBL" id="KCW70678.1"/>
    </source>
</evidence>